<protein>
    <submittedName>
        <fullName evidence="2">Uncharacterized protein</fullName>
    </submittedName>
</protein>
<gene>
    <name evidence="2" type="ORF">EHS24_007795</name>
</gene>
<name>A0A427XS14_9TREE</name>
<proteinExistence type="predicted"/>
<dbReference type="Proteomes" id="UP000279236">
    <property type="component" value="Unassembled WGS sequence"/>
</dbReference>
<accession>A0A427XS14</accession>
<evidence type="ECO:0000313" key="3">
    <source>
        <dbReference type="Proteomes" id="UP000279236"/>
    </source>
</evidence>
<sequence>MPPSTLVLGSWGCPGDRGLSSGGRGLGPGPGPPPTWLRLSTTAAGSLQTPPEIRNTLLVRQSDTARQVSSMMHKCTAGHPGPRFKLYDENTLLFSDVENNPPGSGAACLPLASVGPPADGSVVPASAEVSSVTSGSAIAACGLQHETTQTQMIHNVCQLQQAVPTCQTSAFD</sequence>
<organism evidence="2 3">
    <name type="scientific">Apiotrichum porosum</name>
    <dbReference type="NCBI Taxonomy" id="105984"/>
    <lineage>
        <taxon>Eukaryota</taxon>
        <taxon>Fungi</taxon>
        <taxon>Dikarya</taxon>
        <taxon>Basidiomycota</taxon>
        <taxon>Agaricomycotina</taxon>
        <taxon>Tremellomycetes</taxon>
        <taxon>Trichosporonales</taxon>
        <taxon>Trichosporonaceae</taxon>
        <taxon>Apiotrichum</taxon>
    </lineage>
</organism>
<evidence type="ECO:0000256" key="1">
    <source>
        <dbReference type="SAM" id="MobiDB-lite"/>
    </source>
</evidence>
<comment type="caution">
    <text evidence="2">The sequence shown here is derived from an EMBL/GenBank/DDBJ whole genome shotgun (WGS) entry which is preliminary data.</text>
</comment>
<dbReference type="AlphaFoldDB" id="A0A427XS14"/>
<reference evidence="2 3" key="1">
    <citation type="submission" date="2018-11" db="EMBL/GenBank/DDBJ databases">
        <title>Genome sequence of Apiotrichum porosum DSM 27194.</title>
        <authorList>
            <person name="Aliyu H."/>
            <person name="Gorte O."/>
            <person name="Ochsenreither K."/>
        </authorList>
    </citation>
    <scope>NUCLEOTIDE SEQUENCE [LARGE SCALE GENOMIC DNA]</scope>
    <source>
        <strain evidence="2 3">DSM 27194</strain>
    </source>
</reference>
<dbReference type="EMBL" id="RSCE01000006">
    <property type="protein sequence ID" value="RSH81617.1"/>
    <property type="molecule type" value="Genomic_DNA"/>
</dbReference>
<keyword evidence="3" id="KW-1185">Reference proteome</keyword>
<evidence type="ECO:0000313" key="2">
    <source>
        <dbReference type="EMBL" id="RSH81617.1"/>
    </source>
</evidence>
<feature type="region of interest" description="Disordered" evidence="1">
    <location>
        <begin position="1"/>
        <end position="36"/>
    </location>
</feature>
<dbReference type="RefSeq" id="XP_028476072.1">
    <property type="nucleotide sequence ID" value="XM_028623139.1"/>
</dbReference>
<dbReference type="GeneID" id="39592338"/>